<dbReference type="Pfam" id="PF00932">
    <property type="entry name" value="LTD"/>
    <property type="match status" value="1"/>
</dbReference>
<dbReference type="EMBL" id="BARU01027663">
    <property type="protein sequence ID" value="GAH75777.1"/>
    <property type="molecule type" value="Genomic_DNA"/>
</dbReference>
<evidence type="ECO:0000259" key="1">
    <source>
        <dbReference type="PROSITE" id="PS51841"/>
    </source>
</evidence>
<comment type="caution">
    <text evidence="2">The sequence shown here is derived from an EMBL/GenBank/DDBJ whole genome shotgun (WGS) entry which is preliminary data.</text>
</comment>
<organism evidence="2">
    <name type="scientific">marine sediment metagenome</name>
    <dbReference type="NCBI Taxonomy" id="412755"/>
    <lineage>
        <taxon>unclassified sequences</taxon>
        <taxon>metagenomes</taxon>
        <taxon>ecological metagenomes</taxon>
    </lineage>
</organism>
<proteinExistence type="predicted"/>
<feature type="non-terminal residue" evidence="2">
    <location>
        <position position="1"/>
    </location>
</feature>
<sequence length="130" mass="14607">IITMDSDKSVTAYFKELDAVGSDVQITYIYYDGKVPSVESDEYVEITNLGTEPQDLAGWILIDISEGRPWFIFPSYVLTPGKSVRVYTNEIHPEYGGFSFRYGKAIWNNSVPDTAALFNAEGLKVSQKSY</sequence>
<dbReference type="SUPFAM" id="SSF74853">
    <property type="entry name" value="Lamin A/C globular tail domain"/>
    <property type="match status" value="1"/>
</dbReference>
<dbReference type="InterPro" id="IPR036415">
    <property type="entry name" value="Lamin_tail_dom_sf"/>
</dbReference>
<gene>
    <name evidence="2" type="ORF">S03H2_44263</name>
</gene>
<protein>
    <recommendedName>
        <fullName evidence="1">LTD domain-containing protein</fullName>
    </recommendedName>
</protein>
<evidence type="ECO:0000313" key="2">
    <source>
        <dbReference type="EMBL" id="GAH75777.1"/>
    </source>
</evidence>
<dbReference type="Gene3D" id="2.60.40.1260">
    <property type="entry name" value="Lamin Tail domain"/>
    <property type="match status" value="1"/>
</dbReference>
<accession>X1I227</accession>
<dbReference type="PROSITE" id="PS51841">
    <property type="entry name" value="LTD"/>
    <property type="match status" value="1"/>
</dbReference>
<dbReference type="AlphaFoldDB" id="X1I227"/>
<feature type="domain" description="LTD" evidence="1">
    <location>
        <begin position="6"/>
        <end position="130"/>
    </location>
</feature>
<dbReference type="InterPro" id="IPR001322">
    <property type="entry name" value="Lamin_tail_dom"/>
</dbReference>
<reference evidence="2" key="1">
    <citation type="journal article" date="2014" name="Front. Microbiol.">
        <title>High frequency of phylogenetically diverse reductive dehalogenase-homologous genes in deep subseafloor sedimentary metagenomes.</title>
        <authorList>
            <person name="Kawai M."/>
            <person name="Futagami T."/>
            <person name="Toyoda A."/>
            <person name="Takaki Y."/>
            <person name="Nishi S."/>
            <person name="Hori S."/>
            <person name="Arai W."/>
            <person name="Tsubouchi T."/>
            <person name="Morono Y."/>
            <person name="Uchiyama I."/>
            <person name="Ito T."/>
            <person name="Fujiyama A."/>
            <person name="Inagaki F."/>
            <person name="Takami H."/>
        </authorList>
    </citation>
    <scope>NUCLEOTIDE SEQUENCE</scope>
    <source>
        <strain evidence="2">Expedition CK06-06</strain>
    </source>
</reference>
<name>X1I227_9ZZZZ</name>